<dbReference type="GO" id="GO:0000162">
    <property type="term" value="P:L-tryptophan biosynthetic process"/>
    <property type="evidence" value="ECO:0007669"/>
    <property type="project" value="TreeGrafter"/>
</dbReference>
<accession>A0A848BV98</accession>
<comment type="caution">
    <text evidence="3">The sequence shown here is derived from an EMBL/GenBank/DDBJ whole genome shotgun (WGS) entry which is preliminary data.</text>
</comment>
<dbReference type="Gene3D" id="3.40.50.880">
    <property type="match status" value="1"/>
</dbReference>
<sequence length="190" mass="21115">MIVLIDNYDSFTYNLYQLLGQFDPDILAIRNDEKTVEEIAAMKPDHIIISPGPGRPADAGICEQAITYFTGKVPLLGVCLGHQALCEAYGGTITYAKELMHGKQSIVEVDTEDPLFSGLGKRIDVGRYHSLALDPDTLPDELQVLARTEDGEIMAVRHKDYPTYGLQFHPESILTPQGPIMIQNFLNMHI</sequence>
<feature type="domain" description="Glutamine amidotransferase" evidence="2">
    <location>
        <begin position="3"/>
        <end position="186"/>
    </location>
</feature>
<dbReference type="GO" id="GO:0004049">
    <property type="term" value="F:anthranilate synthase activity"/>
    <property type="evidence" value="ECO:0007669"/>
    <property type="project" value="TreeGrafter"/>
</dbReference>
<organism evidence="3 4">
    <name type="scientific">Megasphaera hexanoica</name>
    <dbReference type="NCBI Taxonomy" id="1675036"/>
    <lineage>
        <taxon>Bacteria</taxon>
        <taxon>Bacillati</taxon>
        <taxon>Bacillota</taxon>
        <taxon>Negativicutes</taxon>
        <taxon>Veillonellales</taxon>
        <taxon>Veillonellaceae</taxon>
        <taxon>Megasphaera</taxon>
    </lineage>
</organism>
<protein>
    <submittedName>
        <fullName evidence="3">Aminodeoxychorismate/anthranilate synthase component II</fullName>
    </submittedName>
</protein>
<dbReference type="PANTHER" id="PTHR43418">
    <property type="entry name" value="MULTIFUNCTIONAL TRYPTOPHAN BIOSYNTHESIS PROTEIN-RELATED"/>
    <property type="match status" value="1"/>
</dbReference>
<dbReference type="PROSITE" id="PS51273">
    <property type="entry name" value="GATASE_TYPE_1"/>
    <property type="match status" value="1"/>
</dbReference>
<evidence type="ECO:0000259" key="2">
    <source>
        <dbReference type="Pfam" id="PF00117"/>
    </source>
</evidence>
<dbReference type="Pfam" id="PF00117">
    <property type="entry name" value="GATase"/>
    <property type="match status" value="1"/>
</dbReference>
<gene>
    <name evidence="3" type="ORF">HF872_11210</name>
</gene>
<dbReference type="GO" id="GO:0005829">
    <property type="term" value="C:cytosol"/>
    <property type="evidence" value="ECO:0007669"/>
    <property type="project" value="TreeGrafter"/>
</dbReference>
<dbReference type="PANTHER" id="PTHR43418:SF8">
    <property type="entry name" value="SYNTHASE COMPONENT II, PUTATIVE-RELATED"/>
    <property type="match status" value="1"/>
</dbReference>
<evidence type="ECO:0000256" key="1">
    <source>
        <dbReference type="ARBA" id="ARBA00022962"/>
    </source>
</evidence>
<dbReference type="RefSeq" id="WP_059076588.1">
    <property type="nucleotide sequence ID" value="NZ_JABAFG010000023.1"/>
</dbReference>
<name>A0A848BV98_9FIRM</name>
<evidence type="ECO:0000313" key="3">
    <source>
        <dbReference type="EMBL" id="NME29175.1"/>
    </source>
</evidence>
<dbReference type="InterPro" id="IPR050472">
    <property type="entry name" value="Anth_synth/Amidotransfase"/>
</dbReference>
<reference evidence="3 4" key="1">
    <citation type="submission" date="2020-04" db="EMBL/GenBank/DDBJ databases">
        <authorList>
            <person name="Hitch T.C.A."/>
            <person name="Wylensek D."/>
            <person name="Clavel T."/>
        </authorList>
    </citation>
    <scope>NUCLEOTIDE SEQUENCE [LARGE SCALE GENOMIC DNA]</scope>
    <source>
        <strain evidence="3 4">Oil-RF-744-FAT-WT-6-1</strain>
    </source>
</reference>
<dbReference type="PRINTS" id="PR00097">
    <property type="entry name" value="ANTSNTHASEII"/>
</dbReference>
<dbReference type="CDD" id="cd01743">
    <property type="entry name" value="GATase1_Anthranilate_Synthase"/>
    <property type="match status" value="1"/>
</dbReference>
<dbReference type="PRINTS" id="PR00099">
    <property type="entry name" value="CPSGATASE"/>
</dbReference>
<dbReference type="NCBIfam" id="TIGR00566">
    <property type="entry name" value="trpG_papA"/>
    <property type="match status" value="1"/>
</dbReference>
<keyword evidence="1" id="KW-0315">Glutamine amidotransferase</keyword>
<proteinExistence type="predicted"/>
<dbReference type="InterPro" id="IPR006221">
    <property type="entry name" value="TrpG/PapA_dom"/>
</dbReference>
<dbReference type="InterPro" id="IPR017926">
    <property type="entry name" value="GATASE"/>
</dbReference>
<dbReference type="InterPro" id="IPR029062">
    <property type="entry name" value="Class_I_gatase-like"/>
</dbReference>
<evidence type="ECO:0000313" key="4">
    <source>
        <dbReference type="Proteomes" id="UP000591071"/>
    </source>
</evidence>
<dbReference type="Proteomes" id="UP000591071">
    <property type="component" value="Unassembled WGS sequence"/>
</dbReference>
<dbReference type="SUPFAM" id="SSF52317">
    <property type="entry name" value="Class I glutamine amidotransferase-like"/>
    <property type="match status" value="1"/>
</dbReference>
<dbReference type="EMBL" id="JABAFG010000023">
    <property type="protein sequence ID" value="NME29175.1"/>
    <property type="molecule type" value="Genomic_DNA"/>
</dbReference>
<dbReference type="FunFam" id="3.40.50.880:FF:000003">
    <property type="entry name" value="Anthranilate synthase component II"/>
    <property type="match status" value="1"/>
</dbReference>
<dbReference type="PRINTS" id="PR00096">
    <property type="entry name" value="GATASE"/>
</dbReference>
<dbReference type="AlphaFoldDB" id="A0A848BV98"/>